<dbReference type="Proteomes" id="UP000240418">
    <property type="component" value="Unassembled WGS sequence"/>
</dbReference>
<dbReference type="Gene3D" id="3.40.50.360">
    <property type="match status" value="1"/>
</dbReference>
<comment type="caution">
    <text evidence="6">Lacks conserved residue(s) required for the propagation of feature annotation.</text>
</comment>
<sequence>MTTVLHIDASARFADSASRQASAKIVADQNADTVIRRDLTSGLPFLDETFVAATFTPPESRTDDQNASLAMSDTLVGELQAADTIVIGTAMYNFGLPAVLKAWIDQIARAGVTFTYTENGPKGLLTGKKAIVTIASGGTQLGSDMDFASNYIRFVLGFVGITDVTIPDKDGNSVETLAA</sequence>
<keyword evidence="1 6" id="KW-0285">Flavoprotein</keyword>
<comment type="function">
    <text evidence="6">Quinone reductase that provides resistance to thiol-specific stress caused by electrophilic quinones.</text>
</comment>
<dbReference type="InterPro" id="IPR003680">
    <property type="entry name" value="Flavodoxin_fold"/>
</dbReference>
<evidence type="ECO:0000256" key="4">
    <source>
        <dbReference type="ARBA" id="ARBA00023027"/>
    </source>
</evidence>
<dbReference type="GO" id="GO:0016655">
    <property type="term" value="F:oxidoreductase activity, acting on NAD(P)H, quinone or similar compound as acceptor"/>
    <property type="evidence" value="ECO:0007669"/>
    <property type="project" value="InterPro"/>
</dbReference>
<dbReference type="InterPro" id="IPR023048">
    <property type="entry name" value="NADH:quinone_OxRdtase_FMN_depd"/>
</dbReference>
<dbReference type="InterPro" id="IPR029039">
    <property type="entry name" value="Flavoprotein-like_sf"/>
</dbReference>
<dbReference type="InterPro" id="IPR050104">
    <property type="entry name" value="FMN-dep_NADH:Q_OxRdtase_AzoR1"/>
</dbReference>
<dbReference type="AlphaFoldDB" id="A0A2P8FKN1"/>
<evidence type="ECO:0000313" key="9">
    <source>
        <dbReference type="Proteomes" id="UP000240418"/>
    </source>
</evidence>
<evidence type="ECO:0000256" key="3">
    <source>
        <dbReference type="ARBA" id="ARBA00023002"/>
    </source>
</evidence>
<comment type="similarity">
    <text evidence="6">Belongs to the azoreductase type 1 family.</text>
</comment>
<accession>A0A2P8FKN1</accession>
<feature type="domain" description="Flavodoxin-like fold" evidence="7">
    <location>
        <begin position="3"/>
        <end position="166"/>
    </location>
</feature>
<keyword evidence="3 6" id="KW-0560">Oxidoreductase</keyword>
<dbReference type="EMBL" id="PYGJ01000001">
    <property type="protein sequence ID" value="PSL22281.1"/>
    <property type="molecule type" value="Genomic_DNA"/>
</dbReference>
<comment type="cofactor">
    <cofactor evidence="6">
        <name>FMN</name>
        <dbReference type="ChEBI" id="CHEBI:58210"/>
    </cofactor>
    <text evidence="6">Binds 1 FMN per subunit.</text>
</comment>
<comment type="subunit">
    <text evidence="6">Homodimer.</text>
</comment>
<evidence type="ECO:0000256" key="2">
    <source>
        <dbReference type="ARBA" id="ARBA00022643"/>
    </source>
</evidence>
<evidence type="ECO:0000313" key="8">
    <source>
        <dbReference type="EMBL" id="PSL22281.1"/>
    </source>
</evidence>
<comment type="function">
    <text evidence="6">Also exhibits azoreductase activity. Catalyzes the reductive cleavage of the azo bond in aromatic azo compounds to the corresponding amines.</text>
</comment>
<comment type="catalytic activity">
    <reaction evidence="6">
        <text>2 a quinone + NADH + H(+) = 2 a 1,4-benzosemiquinone + NAD(+)</text>
        <dbReference type="Rhea" id="RHEA:65952"/>
        <dbReference type="ChEBI" id="CHEBI:15378"/>
        <dbReference type="ChEBI" id="CHEBI:57540"/>
        <dbReference type="ChEBI" id="CHEBI:57945"/>
        <dbReference type="ChEBI" id="CHEBI:132124"/>
        <dbReference type="ChEBI" id="CHEBI:134225"/>
    </reaction>
</comment>
<dbReference type="GO" id="GO:0010181">
    <property type="term" value="F:FMN binding"/>
    <property type="evidence" value="ECO:0007669"/>
    <property type="project" value="UniProtKB-UniRule"/>
</dbReference>
<feature type="binding site" evidence="6">
    <location>
        <position position="10"/>
    </location>
    <ligand>
        <name>FMN</name>
        <dbReference type="ChEBI" id="CHEBI:58210"/>
    </ligand>
</feature>
<dbReference type="GO" id="GO:0016652">
    <property type="term" value="F:oxidoreductase activity, acting on NAD(P)H as acceptor"/>
    <property type="evidence" value="ECO:0007669"/>
    <property type="project" value="UniProtKB-UniRule"/>
</dbReference>
<evidence type="ECO:0000256" key="1">
    <source>
        <dbReference type="ARBA" id="ARBA00022630"/>
    </source>
</evidence>
<protein>
    <recommendedName>
        <fullName evidence="6">FMN dependent NADH:quinone oxidoreductase</fullName>
        <ecNumber evidence="6">1.6.5.-</ecNumber>
    </recommendedName>
    <alternativeName>
        <fullName evidence="6">Azo-dye reductase</fullName>
    </alternativeName>
    <alternativeName>
        <fullName evidence="6">FMN-dependent NADH-azo compound oxidoreductase</fullName>
    </alternativeName>
    <alternativeName>
        <fullName evidence="6">FMN-dependent NADH-azoreductase</fullName>
        <ecNumber evidence="6">1.7.1.17</ecNumber>
    </alternativeName>
</protein>
<keyword evidence="4 6" id="KW-0520">NAD</keyword>
<comment type="caution">
    <text evidence="8">The sequence shown here is derived from an EMBL/GenBank/DDBJ whole genome shotgun (WGS) entry which is preliminary data.</text>
</comment>
<evidence type="ECO:0000256" key="5">
    <source>
        <dbReference type="ARBA" id="ARBA00048542"/>
    </source>
</evidence>
<dbReference type="OrthoDB" id="9787136at2"/>
<organism evidence="8 9">
    <name type="scientific">Shimia abyssi</name>
    <dbReference type="NCBI Taxonomy" id="1662395"/>
    <lineage>
        <taxon>Bacteria</taxon>
        <taxon>Pseudomonadati</taxon>
        <taxon>Pseudomonadota</taxon>
        <taxon>Alphaproteobacteria</taxon>
        <taxon>Rhodobacterales</taxon>
        <taxon>Roseobacteraceae</taxon>
    </lineage>
</organism>
<keyword evidence="9" id="KW-1185">Reference proteome</keyword>
<gene>
    <name evidence="6" type="primary">azoR</name>
    <name evidence="8" type="ORF">CLV88_101707</name>
</gene>
<evidence type="ECO:0000256" key="6">
    <source>
        <dbReference type="HAMAP-Rule" id="MF_01216"/>
    </source>
</evidence>
<dbReference type="EC" id="1.7.1.17" evidence="6"/>
<feature type="binding site" evidence="6">
    <location>
        <begin position="91"/>
        <end position="94"/>
    </location>
    <ligand>
        <name>FMN</name>
        <dbReference type="ChEBI" id="CHEBI:58210"/>
    </ligand>
</feature>
<reference evidence="8 9" key="1">
    <citation type="submission" date="2018-03" db="EMBL/GenBank/DDBJ databases">
        <title>Genomic Encyclopedia of Archaeal and Bacterial Type Strains, Phase II (KMG-II): from individual species to whole genera.</title>
        <authorList>
            <person name="Goeker M."/>
        </authorList>
    </citation>
    <scope>NUCLEOTIDE SEQUENCE [LARGE SCALE GENOMIC DNA]</scope>
    <source>
        <strain evidence="8 9">DSM 100673</strain>
    </source>
</reference>
<name>A0A2P8FKN1_9RHOB</name>
<dbReference type="PANTHER" id="PTHR43741">
    <property type="entry name" value="FMN-DEPENDENT NADH-AZOREDUCTASE 1"/>
    <property type="match status" value="1"/>
</dbReference>
<evidence type="ECO:0000259" key="7">
    <source>
        <dbReference type="Pfam" id="PF02525"/>
    </source>
</evidence>
<dbReference type="PANTHER" id="PTHR43741:SF2">
    <property type="entry name" value="FMN-DEPENDENT NADH:QUINONE OXIDOREDUCTASE"/>
    <property type="match status" value="1"/>
</dbReference>
<dbReference type="Pfam" id="PF02525">
    <property type="entry name" value="Flavodoxin_2"/>
    <property type="match status" value="1"/>
</dbReference>
<comment type="catalytic activity">
    <reaction evidence="5">
        <text>N,N-dimethyl-1,4-phenylenediamine + anthranilate + 2 NAD(+) = 2-(4-dimethylaminophenyl)diazenylbenzoate + 2 NADH + 2 H(+)</text>
        <dbReference type="Rhea" id="RHEA:55872"/>
        <dbReference type="ChEBI" id="CHEBI:15378"/>
        <dbReference type="ChEBI" id="CHEBI:15783"/>
        <dbReference type="ChEBI" id="CHEBI:16567"/>
        <dbReference type="ChEBI" id="CHEBI:57540"/>
        <dbReference type="ChEBI" id="CHEBI:57945"/>
        <dbReference type="ChEBI" id="CHEBI:71579"/>
        <dbReference type="EC" id="1.7.1.17"/>
    </reaction>
    <physiologicalReaction direction="right-to-left" evidence="5">
        <dbReference type="Rhea" id="RHEA:55874"/>
    </physiologicalReaction>
</comment>
<dbReference type="RefSeq" id="WP_106606943.1">
    <property type="nucleotide sequence ID" value="NZ_PYGJ01000001.1"/>
</dbReference>
<dbReference type="GO" id="GO:0009055">
    <property type="term" value="F:electron transfer activity"/>
    <property type="evidence" value="ECO:0007669"/>
    <property type="project" value="UniProtKB-UniRule"/>
</dbReference>
<dbReference type="EC" id="1.6.5.-" evidence="6"/>
<feature type="binding site" evidence="6">
    <location>
        <begin position="16"/>
        <end position="18"/>
    </location>
    <ligand>
        <name>FMN</name>
        <dbReference type="ChEBI" id="CHEBI:58210"/>
    </ligand>
</feature>
<dbReference type="SUPFAM" id="SSF52218">
    <property type="entry name" value="Flavoproteins"/>
    <property type="match status" value="1"/>
</dbReference>
<dbReference type="HAMAP" id="MF_01216">
    <property type="entry name" value="Azoreductase_type1"/>
    <property type="match status" value="1"/>
</dbReference>
<proteinExistence type="inferred from homology"/>
<keyword evidence="2 6" id="KW-0288">FMN</keyword>